<evidence type="ECO:0000256" key="5">
    <source>
        <dbReference type="ARBA" id="ARBA00012698"/>
    </source>
</evidence>
<dbReference type="InterPro" id="IPR017927">
    <property type="entry name" value="FAD-bd_FR_type"/>
</dbReference>
<feature type="binding site" description="axial binding residue" evidence="21">
    <location>
        <position position="297"/>
    </location>
    <ligand>
        <name>heme b</name>
        <dbReference type="ChEBI" id="CHEBI:60344"/>
    </ligand>
    <ligandPart>
        <name>Fe</name>
        <dbReference type="ChEBI" id="CHEBI:18248"/>
    </ligandPart>
</feature>
<dbReference type="SUPFAM" id="SSF52343">
    <property type="entry name" value="Ferredoxin reductase-like, C-terminal NADP-linked domain"/>
    <property type="match status" value="1"/>
</dbReference>
<evidence type="ECO:0000256" key="11">
    <source>
        <dbReference type="ARBA" id="ARBA00022827"/>
    </source>
</evidence>
<reference evidence="26" key="2">
    <citation type="submission" date="2025-08" db="UniProtKB">
        <authorList>
            <consortium name="Ensembl"/>
        </authorList>
    </citation>
    <scope>IDENTIFICATION</scope>
</reference>
<organism evidence="26 27">
    <name type="scientific">Ciona savignyi</name>
    <name type="common">Pacific transparent sea squirt</name>
    <dbReference type="NCBI Taxonomy" id="51511"/>
    <lineage>
        <taxon>Eukaryota</taxon>
        <taxon>Metazoa</taxon>
        <taxon>Chordata</taxon>
        <taxon>Tunicata</taxon>
        <taxon>Ascidiacea</taxon>
        <taxon>Phlebobranchia</taxon>
        <taxon>Cionidae</taxon>
        <taxon>Ciona</taxon>
    </lineage>
</organism>
<keyword evidence="17" id="KW-0325">Glycoprotein</keyword>
<dbReference type="InParanoid" id="H2ZJJ4"/>
<evidence type="ECO:0000256" key="4">
    <source>
        <dbReference type="ARBA" id="ARBA00005644"/>
    </source>
</evidence>
<dbReference type="InterPro" id="IPR013112">
    <property type="entry name" value="FAD-bd_8"/>
</dbReference>
<keyword evidence="8 23" id="KW-0812">Transmembrane</keyword>
<dbReference type="Pfam" id="PF08030">
    <property type="entry name" value="NAD_binding_6"/>
    <property type="match status" value="1"/>
</dbReference>
<dbReference type="GO" id="GO:0006590">
    <property type="term" value="P:thyroid hormone generation"/>
    <property type="evidence" value="ECO:0007669"/>
    <property type="project" value="UniProtKB-UniPathway"/>
</dbReference>
<dbReference type="GO" id="GO:0042742">
    <property type="term" value="P:defense response to bacterium"/>
    <property type="evidence" value="ECO:0007669"/>
    <property type="project" value="UniProtKB-ARBA"/>
</dbReference>
<dbReference type="FunFam" id="2.40.30.10:FF:000059">
    <property type="entry name" value="dual oxidase isoform X1"/>
    <property type="match status" value="1"/>
</dbReference>
<dbReference type="SUPFAM" id="SSF47473">
    <property type="entry name" value="EF-hand"/>
    <property type="match status" value="1"/>
</dbReference>
<keyword evidence="10" id="KW-0677">Repeat</keyword>
<evidence type="ECO:0000256" key="15">
    <source>
        <dbReference type="ARBA" id="ARBA00023002"/>
    </source>
</evidence>
<keyword evidence="7" id="KW-0285">Flavoprotein</keyword>
<dbReference type="PROSITE" id="PS50292">
    <property type="entry name" value="PEROXIDASE_3"/>
    <property type="match status" value="1"/>
</dbReference>
<dbReference type="UniPathway" id="UPA00194"/>
<proteinExistence type="inferred from homology"/>
<feature type="transmembrane region" description="Helical" evidence="23">
    <location>
        <begin position="1210"/>
        <end position="1229"/>
    </location>
</feature>
<comment type="pathway">
    <text evidence="3">Hormone biosynthesis; thyroid hormone biosynthesis.</text>
</comment>
<dbReference type="InterPro" id="IPR011992">
    <property type="entry name" value="EF-hand-dom_pair"/>
</dbReference>
<dbReference type="SFLD" id="SFLDG01169">
    <property type="entry name" value="NADPH_oxidase_subgroup_(NOX)"/>
    <property type="match status" value="1"/>
</dbReference>
<dbReference type="GO" id="GO:0016174">
    <property type="term" value="F:NAD(P)H oxidase H2O2-forming activity"/>
    <property type="evidence" value="ECO:0007669"/>
    <property type="project" value="UniProtKB-EC"/>
</dbReference>
<evidence type="ECO:0000313" key="27">
    <source>
        <dbReference type="Proteomes" id="UP000007875"/>
    </source>
</evidence>
<keyword evidence="6" id="KW-0575">Peroxidase</keyword>
<dbReference type="OMA" id="NASMLHP"/>
<evidence type="ECO:0000256" key="20">
    <source>
        <dbReference type="ARBA" id="ARBA00048762"/>
    </source>
</evidence>
<keyword evidence="15" id="KW-0560">Oxidoreductase</keyword>
<reference evidence="26" key="3">
    <citation type="submission" date="2025-09" db="UniProtKB">
        <authorList>
            <consortium name="Ensembl"/>
        </authorList>
    </citation>
    <scope>IDENTIFICATION</scope>
</reference>
<dbReference type="InterPro" id="IPR019791">
    <property type="entry name" value="Haem_peroxidase_animal"/>
</dbReference>
<dbReference type="InterPro" id="IPR017938">
    <property type="entry name" value="Riboflavin_synthase-like_b-brl"/>
</dbReference>
<evidence type="ECO:0000256" key="18">
    <source>
        <dbReference type="ARBA" id="ARBA00023324"/>
    </source>
</evidence>
<accession>H2ZJJ4</accession>
<dbReference type="PRINTS" id="PR00457">
    <property type="entry name" value="ANPEROXIDASE"/>
</dbReference>
<keyword evidence="14 23" id="KW-1133">Transmembrane helix</keyword>
<dbReference type="Gene3D" id="2.40.30.10">
    <property type="entry name" value="Translation factors"/>
    <property type="match status" value="1"/>
</dbReference>
<keyword evidence="12" id="KW-0106">Calcium</keyword>
<dbReference type="SFLD" id="SFLDS00052">
    <property type="entry name" value="Ferric_Reductase_Domain"/>
    <property type="match status" value="1"/>
</dbReference>
<dbReference type="Proteomes" id="UP000007875">
    <property type="component" value="Unassembled WGS sequence"/>
</dbReference>
<dbReference type="GeneTree" id="ENSGT00940000163963"/>
<dbReference type="Gene3D" id="1.10.238.10">
    <property type="entry name" value="EF-hand"/>
    <property type="match status" value="1"/>
</dbReference>
<feature type="transmembrane region" description="Helical" evidence="23">
    <location>
        <begin position="1183"/>
        <end position="1204"/>
    </location>
</feature>
<evidence type="ECO:0000256" key="21">
    <source>
        <dbReference type="PIRSR" id="PIRSR619791-2"/>
    </source>
</evidence>
<evidence type="ECO:0000256" key="9">
    <source>
        <dbReference type="ARBA" id="ARBA00022723"/>
    </source>
</evidence>
<feature type="domain" description="FAD-binding FR-type" evidence="25">
    <location>
        <begin position="1237"/>
        <end position="1342"/>
    </location>
</feature>
<keyword evidence="21" id="KW-0349">Heme</keyword>
<feature type="transmembrane region" description="Helical" evidence="23">
    <location>
        <begin position="564"/>
        <end position="591"/>
    </location>
</feature>
<evidence type="ECO:0000256" key="7">
    <source>
        <dbReference type="ARBA" id="ARBA00022630"/>
    </source>
</evidence>
<feature type="compositionally biased region" description="Basic and acidic residues" evidence="22">
    <location>
        <begin position="184"/>
        <end position="193"/>
    </location>
</feature>
<dbReference type="InterPro" id="IPR050369">
    <property type="entry name" value="RBOH/FRE"/>
</dbReference>
<dbReference type="GO" id="GO:0006979">
    <property type="term" value="P:response to oxidative stress"/>
    <property type="evidence" value="ECO:0007669"/>
    <property type="project" value="InterPro"/>
</dbReference>
<sequence>MDGWYNNLDHPDWGSPGESMISRSNGNYADGTSKPMQQGLPNPHNLSQLLLLGESLTSSSSGKSVFLAFFGQLIGDDLIDTRRNACPNQYINIEIPGNSANNDHIMPMYRSKFSTSTGSSSNSPRMLVNEATSWLDGSAIYGNSHSWSEHLRSFERGRLREEDGHPGFPSFNRNEIPLYNPTIDQRRPPKTRKPEELLSFGNPRANENPFLMSIQTIWFRWHNHIAEKIVGRYPDWSDQQIFEYARKWTIATYQNIVFYQWLPQMIRTKPPPYQGYNKFMLPSVSVEFAIAAMRLGHSLVPSGVVLRKHNCNPIDPLPIEYQSSAGEPALRLCNTYWQLQNALLEQGIDSIILGMTSQRAEEEDSMVVEDLTGFLYGPLKRTRMDLEAMTIQRGRDAGLPSYNDVRRSYKLEPITDFSKLNPTLSGEVPAFFISTNAIKRLRNAYSNDTSKLELYVGGMMEDRSNSSNVLFYKIIQEQFERTRDADRYWFENLQNRLFSETEVEEIRNTTMRDVIVATTSFNLSHFQPNVFNIAGSLCPLITVTKDNFTKSCTQNSGIDFFYGYWGKFAGIFVLMILFPFVSYFIMCMIAWKRQYDLQKLKKAAGAKLARRASSIHNNMKCTAFEVEGRNKSRRVVVMLDGTCIKLLNHAETELRKICFANFRKSFLFISRNKRKDLMVIRVPKEYDIVLRFNDSLERMVAMQNVQKFMQQNEVTVDVFEMDETALKEEAVTKEVRQLLLESFLRQTFSEALQIEDAVEINKKDKSRNKTMEVADCELTQMELAETMGMKPDSLFVTQMFQLADTDKSGLSFREFADLIILLMNGSPEQKAKMLFEMYDVDHSGEINREEGRNMIKSFLEMAGANLVSAAVSTIFKEAGIGEEKDSLTLEDFTYVLLKDHREAFESSELSMPGIEEYVKDLVMQTNFKTTGIQKQNTNTLINNLQLLETNGTELRNRNASPSEHKEGKCDYFPRSHGNVFSEATVLYEEKTWFARTWKYIKRNVENYRRHIFCMVIFYGVTIALVVERATCKRTIKISIIGIRRVTEWGIIISRSTAAAMSFHFSFILLTMSRNLITTCRETFLKNFIPFDSAVAFHKQIAYVALIETILHVLGHASNFYHFSVHPLPVLACLFPKIFVDNGSDLPKSISWWFFETIPGLTGLLLLLTISIIYIFAMQYSRRYCFRAFWLTHHLYTVLYILIILHGSLGIVQAPVFHFYLVVPAVIFLIDKMITISRSKVQISVIKAEALPSGVLNLVFKRPTAFDYRSGQWVRIASLSLGSNEYHPFTLTSAPHEGHLSLHIRSVGPWTSNLRNLYQNAGEQQGKLPNLYLDGPFGEGHQDWYKYEVSVLVGAGIGVTPFASILKDIVNRTSTKKGFYIPCKKIYFIWVTRTQRHFEWLTDIIKDLEDTEGGDLVSTHIYVTQFASKYDLRTTMLYICERYFQKVANKSMFTGLKAITHFGRPQFEAFLDSLQTKHKEVRTLGVFSCGPPGLTNGVEDACRKLNKLNKARFNHFYENF</sequence>
<dbReference type="GO" id="GO:0020037">
    <property type="term" value="F:heme binding"/>
    <property type="evidence" value="ECO:0007669"/>
    <property type="project" value="InterPro"/>
</dbReference>
<dbReference type="STRING" id="51511.ENSCSAVP00000017760"/>
<feature type="transmembrane region" description="Helical" evidence="23">
    <location>
        <begin position="1151"/>
        <end position="1176"/>
    </location>
</feature>
<keyword evidence="9 21" id="KW-0479">Metal-binding</keyword>
<dbReference type="InterPro" id="IPR013130">
    <property type="entry name" value="Fe3_Rdtase_TM_dom"/>
</dbReference>
<dbReference type="GO" id="GO:0004601">
    <property type="term" value="F:peroxidase activity"/>
    <property type="evidence" value="ECO:0007669"/>
    <property type="project" value="UniProtKB-KW"/>
</dbReference>
<dbReference type="InterPro" id="IPR010255">
    <property type="entry name" value="Haem_peroxidase_sf"/>
</dbReference>
<name>H2ZJJ4_CIOSA</name>
<keyword evidence="16 23" id="KW-0472">Membrane</keyword>
<keyword evidence="11" id="KW-0274">FAD</keyword>
<evidence type="ECO:0000256" key="3">
    <source>
        <dbReference type="ARBA" id="ARBA00005197"/>
    </source>
</evidence>
<dbReference type="Gene3D" id="1.10.640.10">
    <property type="entry name" value="Haem peroxidase domain superfamily, animal type"/>
    <property type="match status" value="1"/>
</dbReference>
<dbReference type="GO" id="GO:0042744">
    <property type="term" value="P:hydrogen peroxide catabolic process"/>
    <property type="evidence" value="ECO:0007669"/>
    <property type="project" value="UniProtKB-KW"/>
</dbReference>
<evidence type="ECO:0000259" key="25">
    <source>
        <dbReference type="PROSITE" id="PS51384"/>
    </source>
</evidence>
<evidence type="ECO:0000256" key="1">
    <source>
        <dbReference type="ARBA" id="ARBA00003796"/>
    </source>
</evidence>
<evidence type="ECO:0000256" key="22">
    <source>
        <dbReference type="SAM" id="MobiDB-lite"/>
    </source>
</evidence>
<reference evidence="27" key="1">
    <citation type="submission" date="2003-08" db="EMBL/GenBank/DDBJ databases">
        <authorList>
            <person name="Birren B."/>
            <person name="Nusbaum C."/>
            <person name="Abebe A."/>
            <person name="Abouelleil A."/>
            <person name="Adekoya E."/>
            <person name="Ait-zahra M."/>
            <person name="Allen N."/>
            <person name="Allen T."/>
            <person name="An P."/>
            <person name="Anderson M."/>
            <person name="Anderson S."/>
            <person name="Arachchi H."/>
            <person name="Armbruster J."/>
            <person name="Bachantsang P."/>
            <person name="Baldwin J."/>
            <person name="Barry A."/>
            <person name="Bayul T."/>
            <person name="Blitshsteyn B."/>
            <person name="Bloom T."/>
            <person name="Blye J."/>
            <person name="Boguslavskiy L."/>
            <person name="Borowsky M."/>
            <person name="Boukhgalter B."/>
            <person name="Brunache A."/>
            <person name="Butler J."/>
            <person name="Calixte N."/>
            <person name="Calvo S."/>
            <person name="Camarata J."/>
            <person name="Campo K."/>
            <person name="Chang J."/>
            <person name="Cheshatsang Y."/>
            <person name="Citroen M."/>
            <person name="Collymore A."/>
            <person name="Considine T."/>
            <person name="Cook A."/>
            <person name="Cooke P."/>
            <person name="Corum B."/>
            <person name="Cuomo C."/>
            <person name="David R."/>
            <person name="Dawoe T."/>
            <person name="Degray S."/>
            <person name="Dodge S."/>
            <person name="Dooley K."/>
            <person name="Dorje P."/>
            <person name="Dorjee K."/>
            <person name="Dorris L."/>
            <person name="Duffey N."/>
            <person name="Dupes A."/>
            <person name="Elkins T."/>
            <person name="Engels R."/>
            <person name="Erickson J."/>
            <person name="Farina A."/>
            <person name="Faro S."/>
            <person name="Ferreira P."/>
            <person name="Fischer H."/>
            <person name="Fitzgerald M."/>
            <person name="Foley K."/>
            <person name="Gage D."/>
            <person name="Galagan J."/>
            <person name="Gearin G."/>
            <person name="Gnerre S."/>
            <person name="Gnirke A."/>
            <person name="Goyette A."/>
            <person name="Graham J."/>
            <person name="Grandbois E."/>
            <person name="Gyaltsen K."/>
            <person name="Hafez N."/>
            <person name="Hagopian D."/>
            <person name="Hagos B."/>
            <person name="Hall J."/>
            <person name="Hatcher B."/>
            <person name="Heller A."/>
            <person name="Higgins H."/>
            <person name="Honan T."/>
            <person name="Horn A."/>
            <person name="Houde N."/>
            <person name="Hughes L."/>
            <person name="Hulme W."/>
            <person name="Husby E."/>
            <person name="Iliev I."/>
            <person name="Jaffe D."/>
            <person name="Jones C."/>
            <person name="Kamal M."/>
            <person name="Kamat A."/>
            <person name="Kamvysselis M."/>
            <person name="Karlsson E."/>
            <person name="Kells C."/>
            <person name="Kieu A."/>
            <person name="Kisner P."/>
            <person name="Kodira C."/>
            <person name="Kulbokas E."/>
            <person name="Labutti K."/>
            <person name="Lama D."/>
            <person name="Landers T."/>
            <person name="Leger J."/>
            <person name="Levine S."/>
            <person name="Lewis D."/>
            <person name="Lewis T."/>
            <person name="Lindblad-toh K."/>
            <person name="Liu X."/>
            <person name="Lokyitsang T."/>
            <person name="Lokyitsang Y."/>
            <person name="Lucien O."/>
            <person name="Lui A."/>
            <person name="Ma L.J."/>
            <person name="Mabbitt R."/>
            <person name="Macdonald J."/>
            <person name="Maclean C."/>
            <person name="Major J."/>
            <person name="Manning J."/>
            <person name="Marabella R."/>
            <person name="Maru K."/>
            <person name="Matthews C."/>
            <person name="Mauceli E."/>
            <person name="Mccarthy M."/>
            <person name="Mcdonough S."/>
            <person name="Mcghee T."/>
            <person name="Meldrim J."/>
            <person name="Meneus L."/>
            <person name="Mesirov J."/>
            <person name="Mihalev A."/>
            <person name="Mihova T."/>
            <person name="Mikkelsen T."/>
            <person name="Mlenga V."/>
            <person name="Moru K."/>
            <person name="Mozes J."/>
            <person name="Mulrain L."/>
            <person name="Munson G."/>
            <person name="Naylor J."/>
            <person name="Newes C."/>
            <person name="Nguyen C."/>
            <person name="Nguyen N."/>
            <person name="Nguyen T."/>
            <person name="Nicol R."/>
            <person name="Nielsen C."/>
            <person name="Nizzari M."/>
            <person name="Norbu C."/>
            <person name="Norbu N."/>
            <person name="O'donnell P."/>
            <person name="Okoawo O."/>
            <person name="O'leary S."/>
            <person name="Omotosho B."/>
            <person name="O'neill K."/>
            <person name="Osman S."/>
            <person name="Parker S."/>
            <person name="Perrin D."/>
            <person name="Phunkhang P."/>
            <person name="Piqani B."/>
            <person name="Purcell S."/>
            <person name="Rachupka T."/>
            <person name="Ramasamy U."/>
            <person name="Rameau R."/>
            <person name="Ray V."/>
            <person name="Raymond C."/>
            <person name="Retta R."/>
            <person name="Richardson S."/>
            <person name="Rise C."/>
            <person name="Rodriguez J."/>
            <person name="Rogers J."/>
            <person name="Rogov P."/>
            <person name="Rutman M."/>
            <person name="Schupbach R."/>
            <person name="Seaman C."/>
            <person name="Settipalli S."/>
            <person name="Sharpe T."/>
            <person name="Sheridan J."/>
            <person name="Sherpa N."/>
            <person name="Shi J."/>
            <person name="Smirnov S."/>
            <person name="Smith C."/>
            <person name="Sougnez C."/>
            <person name="Spencer B."/>
            <person name="Stalker J."/>
            <person name="Stange-thomann N."/>
            <person name="Stavropoulos S."/>
            <person name="Stetson K."/>
            <person name="Stone C."/>
            <person name="Stone S."/>
            <person name="Stubbs M."/>
            <person name="Talamas J."/>
            <person name="Tchuinga P."/>
            <person name="Tenzing P."/>
            <person name="Tesfaye S."/>
            <person name="Theodore J."/>
            <person name="Thoulutsang Y."/>
            <person name="Topham K."/>
            <person name="Towey S."/>
            <person name="Tsamla T."/>
            <person name="Tsomo N."/>
            <person name="Vallee D."/>
            <person name="Vassiliev H."/>
            <person name="Venkataraman V."/>
            <person name="Vinson J."/>
            <person name="Vo A."/>
            <person name="Wade C."/>
            <person name="Wang S."/>
            <person name="Wangchuk T."/>
            <person name="Wangdi T."/>
            <person name="Whittaker C."/>
            <person name="Wilkinson J."/>
            <person name="Wu Y."/>
            <person name="Wyman D."/>
            <person name="Yadav S."/>
            <person name="Yang S."/>
            <person name="Yang X."/>
            <person name="Yeager S."/>
            <person name="Yee E."/>
            <person name="Young G."/>
            <person name="Zainoun J."/>
            <person name="Zembeck L."/>
            <person name="Zimmer A."/>
            <person name="Zody M."/>
            <person name="Lander E."/>
        </authorList>
    </citation>
    <scope>NUCLEOTIDE SEQUENCE [LARGE SCALE GENOMIC DNA]</scope>
</reference>
<dbReference type="SFLD" id="SFLDG01168">
    <property type="entry name" value="Ferric_reductase_subgroup_(FRE"/>
    <property type="match status" value="1"/>
</dbReference>
<evidence type="ECO:0000256" key="12">
    <source>
        <dbReference type="ARBA" id="ARBA00022837"/>
    </source>
</evidence>
<evidence type="ECO:0000256" key="19">
    <source>
        <dbReference type="ARBA" id="ARBA00047455"/>
    </source>
</evidence>
<dbReference type="GO" id="GO:0005509">
    <property type="term" value="F:calcium ion binding"/>
    <property type="evidence" value="ECO:0007669"/>
    <property type="project" value="InterPro"/>
</dbReference>
<evidence type="ECO:0000256" key="2">
    <source>
        <dbReference type="ARBA" id="ARBA00004141"/>
    </source>
</evidence>
<keyword evidence="21" id="KW-0408">Iron</keyword>
<evidence type="ECO:0000256" key="13">
    <source>
        <dbReference type="ARBA" id="ARBA00022857"/>
    </source>
</evidence>
<feature type="transmembrane region" description="Helical" evidence="23">
    <location>
        <begin position="1050"/>
        <end position="1071"/>
    </location>
</feature>
<dbReference type="Pfam" id="PF03098">
    <property type="entry name" value="An_peroxidase"/>
    <property type="match status" value="1"/>
</dbReference>
<dbReference type="SMART" id="SM00054">
    <property type="entry name" value="EFh"/>
    <property type="match status" value="2"/>
</dbReference>
<dbReference type="GO" id="GO:0043020">
    <property type="term" value="C:NADPH oxidase complex"/>
    <property type="evidence" value="ECO:0007669"/>
    <property type="project" value="TreeGrafter"/>
</dbReference>
<dbReference type="PANTHER" id="PTHR11972:SF175">
    <property type="entry name" value="NAD(P)H OXIDASE (H2O2-FORMING)"/>
    <property type="match status" value="1"/>
</dbReference>
<evidence type="ECO:0000256" key="6">
    <source>
        <dbReference type="ARBA" id="ARBA00022559"/>
    </source>
</evidence>
<dbReference type="GO" id="GO:0009886">
    <property type="term" value="P:post-embryonic animal morphogenesis"/>
    <property type="evidence" value="ECO:0007669"/>
    <property type="project" value="UniProtKB-ARBA"/>
</dbReference>
<dbReference type="SUPFAM" id="SSF48113">
    <property type="entry name" value="Heme-dependent peroxidases"/>
    <property type="match status" value="1"/>
</dbReference>
<dbReference type="Ensembl" id="ENSCSAVT00000017954.1">
    <property type="protein sequence ID" value="ENSCSAVP00000017760.1"/>
    <property type="gene ID" value="ENSCSAVG00000010453.1"/>
</dbReference>
<comment type="catalytic activity">
    <reaction evidence="20">
        <text>NADPH + O2 + H(+) = H2O2 + NADP(+)</text>
        <dbReference type="Rhea" id="RHEA:11260"/>
        <dbReference type="ChEBI" id="CHEBI:15378"/>
        <dbReference type="ChEBI" id="CHEBI:15379"/>
        <dbReference type="ChEBI" id="CHEBI:16240"/>
        <dbReference type="ChEBI" id="CHEBI:57783"/>
        <dbReference type="ChEBI" id="CHEBI:58349"/>
        <dbReference type="EC" id="1.6.3.1"/>
    </reaction>
</comment>
<dbReference type="GO" id="GO:0042554">
    <property type="term" value="P:superoxide anion generation"/>
    <property type="evidence" value="ECO:0007669"/>
    <property type="project" value="TreeGrafter"/>
</dbReference>
<evidence type="ECO:0000256" key="10">
    <source>
        <dbReference type="ARBA" id="ARBA00022737"/>
    </source>
</evidence>
<feature type="region of interest" description="Disordered" evidence="22">
    <location>
        <begin position="15"/>
        <end position="42"/>
    </location>
</feature>
<evidence type="ECO:0000256" key="17">
    <source>
        <dbReference type="ARBA" id="ARBA00023180"/>
    </source>
</evidence>
<dbReference type="PROSITE" id="PS50222">
    <property type="entry name" value="EF_HAND_2"/>
    <property type="match status" value="2"/>
</dbReference>
<dbReference type="InterPro" id="IPR013121">
    <property type="entry name" value="Fe_red_NAD-bd_6"/>
</dbReference>
<dbReference type="PANTHER" id="PTHR11972">
    <property type="entry name" value="NADPH OXIDASE"/>
    <property type="match status" value="1"/>
</dbReference>
<dbReference type="InterPro" id="IPR002048">
    <property type="entry name" value="EF_hand_dom"/>
</dbReference>
<evidence type="ECO:0000256" key="14">
    <source>
        <dbReference type="ARBA" id="ARBA00022989"/>
    </source>
</evidence>
<comment type="subcellular location">
    <subcellularLocation>
        <location evidence="2">Membrane</location>
        <topology evidence="2">Multi-pass membrane protein</topology>
    </subcellularLocation>
</comment>
<evidence type="ECO:0000256" key="23">
    <source>
        <dbReference type="SAM" id="Phobius"/>
    </source>
</evidence>
<feature type="transmembrane region" description="Helical" evidence="23">
    <location>
        <begin position="1011"/>
        <end position="1030"/>
    </location>
</feature>
<dbReference type="InterPro" id="IPR037120">
    <property type="entry name" value="Haem_peroxidase_sf_animal"/>
</dbReference>
<evidence type="ECO:0000313" key="26">
    <source>
        <dbReference type="Ensembl" id="ENSCSAVP00000017760.1"/>
    </source>
</evidence>
<dbReference type="EC" id="1.6.3.1" evidence="5"/>
<comment type="function">
    <text evidence="1">Generates hydrogen peroxide which is required for the activity of thyroid peroxidase/TPO and lactoperoxidase/LPO. Plays a role in thyroid hormones synthesis and lactoperoxidase-mediated antimicrobial defense at the surface of mucosa. May have its own peroxidase activity through its N-terminal peroxidase-like domain.</text>
</comment>
<feature type="domain" description="EF-hand" evidence="24">
    <location>
        <begin position="791"/>
        <end position="825"/>
    </location>
</feature>
<dbReference type="CDD" id="cd00051">
    <property type="entry name" value="EFh"/>
    <property type="match status" value="1"/>
</dbReference>
<evidence type="ECO:0000259" key="24">
    <source>
        <dbReference type="PROSITE" id="PS50222"/>
    </source>
</evidence>
<protein>
    <recommendedName>
        <fullName evidence="5">NAD(P)H oxidase (H2O2-forming)</fullName>
        <ecNumber evidence="5">1.6.3.1</ecNumber>
    </recommendedName>
</protein>
<comment type="catalytic activity">
    <reaction evidence="19">
        <text>NADH + O2 + H(+) = H2O2 + NAD(+)</text>
        <dbReference type="Rhea" id="RHEA:11264"/>
        <dbReference type="ChEBI" id="CHEBI:15378"/>
        <dbReference type="ChEBI" id="CHEBI:15379"/>
        <dbReference type="ChEBI" id="CHEBI:16240"/>
        <dbReference type="ChEBI" id="CHEBI:57540"/>
        <dbReference type="ChEBI" id="CHEBI:57945"/>
        <dbReference type="EC" id="1.6.3.1"/>
    </reaction>
</comment>
<dbReference type="Pfam" id="PF01794">
    <property type="entry name" value="Ferric_reduct"/>
    <property type="match status" value="1"/>
</dbReference>
<dbReference type="Gene3D" id="3.40.50.80">
    <property type="entry name" value="Nucleotide-binding domain of ferredoxin-NADP reductase (FNR) module"/>
    <property type="match status" value="1"/>
</dbReference>
<dbReference type="InterPro" id="IPR039261">
    <property type="entry name" value="FNR_nucleotide-bd"/>
</dbReference>
<dbReference type="PROSITE" id="PS51384">
    <property type="entry name" value="FAD_FR"/>
    <property type="match status" value="1"/>
</dbReference>
<dbReference type="FunFam" id="3.40.50.80:FF:000020">
    <property type="entry name" value="Dual oxidase 1"/>
    <property type="match status" value="1"/>
</dbReference>
<dbReference type="Pfam" id="PF08022">
    <property type="entry name" value="FAD_binding_8"/>
    <property type="match status" value="1"/>
</dbReference>
<feature type="domain" description="EF-hand" evidence="24">
    <location>
        <begin position="826"/>
        <end position="861"/>
    </location>
</feature>
<dbReference type="GO" id="GO:0042303">
    <property type="term" value="P:molting cycle"/>
    <property type="evidence" value="ECO:0007669"/>
    <property type="project" value="UniProtKB-ARBA"/>
</dbReference>
<keyword evidence="18" id="KW-0376">Hydrogen peroxide</keyword>
<dbReference type="SUPFAM" id="SSF63380">
    <property type="entry name" value="Riboflavin synthase domain-like"/>
    <property type="match status" value="1"/>
</dbReference>
<dbReference type="CDD" id="cd06186">
    <property type="entry name" value="NOX_Duox_like_FAD_NADP"/>
    <property type="match status" value="1"/>
</dbReference>
<feature type="region of interest" description="Disordered" evidence="22">
    <location>
        <begin position="162"/>
        <end position="193"/>
    </location>
</feature>
<keyword evidence="13" id="KW-0521">NADP</keyword>
<comment type="similarity">
    <text evidence="4">In the N-terminal section; belongs to the peroxidase family.</text>
</comment>
<keyword evidence="27" id="KW-1185">Reference proteome</keyword>
<evidence type="ECO:0000256" key="16">
    <source>
        <dbReference type="ARBA" id="ARBA00023136"/>
    </source>
</evidence>
<dbReference type="GO" id="GO:0016175">
    <property type="term" value="F:superoxide-generating NAD(P)H oxidase activity"/>
    <property type="evidence" value="ECO:0007669"/>
    <property type="project" value="UniProtKB-ARBA"/>
</dbReference>
<dbReference type="eggNOG" id="KOG0039">
    <property type="taxonomic scope" value="Eukaryota"/>
</dbReference>
<evidence type="ECO:0000256" key="8">
    <source>
        <dbReference type="ARBA" id="ARBA00022692"/>
    </source>
</evidence>